<dbReference type="RefSeq" id="WP_179582865.1">
    <property type="nucleotide sequence ID" value="NZ_JACBYR010000001.1"/>
</dbReference>
<comment type="caution">
    <text evidence="8">The sequence shown here is derived from an EMBL/GenBank/DDBJ whole genome shotgun (WGS) entry which is preliminary data.</text>
</comment>
<dbReference type="InterPro" id="IPR051907">
    <property type="entry name" value="DoxX-like_oxidoreductase"/>
</dbReference>
<name>A0A7Y9LLE4_9BURK</name>
<dbReference type="GO" id="GO:0005886">
    <property type="term" value="C:plasma membrane"/>
    <property type="evidence" value="ECO:0007669"/>
    <property type="project" value="UniProtKB-SubCell"/>
</dbReference>
<accession>A0A7Y9LLE4</accession>
<evidence type="ECO:0000256" key="6">
    <source>
        <dbReference type="ARBA" id="ARBA00023136"/>
    </source>
</evidence>
<dbReference type="EMBL" id="JACBYR010000001">
    <property type="protein sequence ID" value="NYE81135.1"/>
    <property type="molecule type" value="Genomic_DNA"/>
</dbReference>
<dbReference type="Proteomes" id="UP000542125">
    <property type="component" value="Unassembled WGS sequence"/>
</dbReference>
<evidence type="ECO:0000313" key="9">
    <source>
        <dbReference type="Proteomes" id="UP000542125"/>
    </source>
</evidence>
<dbReference type="Pfam" id="PF07681">
    <property type="entry name" value="DoxX"/>
    <property type="match status" value="1"/>
</dbReference>
<keyword evidence="3" id="KW-1003">Cell membrane</keyword>
<reference evidence="8 9" key="1">
    <citation type="submission" date="2020-07" db="EMBL/GenBank/DDBJ databases">
        <title>Genomic Encyclopedia of Type Strains, Phase IV (KMG-V): Genome sequencing to study the core and pangenomes of soil and plant-associated prokaryotes.</title>
        <authorList>
            <person name="Whitman W."/>
        </authorList>
    </citation>
    <scope>NUCLEOTIDE SEQUENCE [LARGE SCALE GENOMIC DNA]</scope>
    <source>
        <strain evidence="8 9">SAS40</strain>
    </source>
</reference>
<evidence type="ECO:0000256" key="7">
    <source>
        <dbReference type="SAM" id="Phobius"/>
    </source>
</evidence>
<keyword evidence="4 7" id="KW-0812">Transmembrane</keyword>
<comment type="similarity">
    <text evidence="2">Belongs to the DoxX family.</text>
</comment>
<gene>
    <name evidence="8" type="ORF">FHW18_000406</name>
</gene>
<dbReference type="PANTHER" id="PTHR33452">
    <property type="entry name" value="OXIDOREDUCTASE CATD-RELATED"/>
    <property type="match status" value="1"/>
</dbReference>
<proteinExistence type="inferred from homology"/>
<sequence>MTPTQDSLSVWTPRAQGLLRIIAAFLFLQHGSAKLFDFPAMGMSGAPLLSMYGIAGMLELVGGVLLLIGLFTRPVAFILSGQMAFAYFIAHAPQGFSPLLNKGELAVVYCFLFLFFAAAGAGAFSVDAARRKA</sequence>
<protein>
    <submittedName>
        <fullName evidence="8">Putative oxidoreductase</fullName>
    </submittedName>
</protein>
<evidence type="ECO:0000256" key="5">
    <source>
        <dbReference type="ARBA" id="ARBA00022989"/>
    </source>
</evidence>
<evidence type="ECO:0000313" key="8">
    <source>
        <dbReference type="EMBL" id="NYE81135.1"/>
    </source>
</evidence>
<keyword evidence="6 7" id="KW-0472">Membrane</keyword>
<keyword evidence="9" id="KW-1185">Reference proteome</keyword>
<dbReference type="InterPro" id="IPR032808">
    <property type="entry name" value="DoxX"/>
</dbReference>
<evidence type="ECO:0000256" key="1">
    <source>
        <dbReference type="ARBA" id="ARBA00004651"/>
    </source>
</evidence>
<keyword evidence="5 7" id="KW-1133">Transmembrane helix</keyword>
<organism evidence="8 9">
    <name type="scientific">Pigmentiphaga litoralis</name>
    <dbReference type="NCBI Taxonomy" id="516702"/>
    <lineage>
        <taxon>Bacteria</taxon>
        <taxon>Pseudomonadati</taxon>
        <taxon>Pseudomonadota</taxon>
        <taxon>Betaproteobacteria</taxon>
        <taxon>Burkholderiales</taxon>
        <taxon>Alcaligenaceae</taxon>
        <taxon>Pigmentiphaga</taxon>
    </lineage>
</organism>
<dbReference type="AlphaFoldDB" id="A0A7Y9LLE4"/>
<feature type="transmembrane region" description="Helical" evidence="7">
    <location>
        <begin position="75"/>
        <end position="94"/>
    </location>
</feature>
<evidence type="ECO:0000256" key="2">
    <source>
        <dbReference type="ARBA" id="ARBA00006679"/>
    </source>
</evidence>
<dbReference type="PANTHER" id="PTHR33452:SF4">
    <property type="entry name" value="BLL4328 PROTEIN"/>
    <property type="match status" value="1"/>
</dbReference>
<comment type="subcellular location">
    <subcellularLocation>
        <location evidence="1">Cell membrane</location>
        <topology evidence="1">Multi-pass membrane protein</topology>
    </subcellularLocation>
</comment>
<feature type="transmembrane region" description="Helical" evidence="7">
    <location>
        <begin position="49"/>
        <end position="68"/>
    </location>
</feature>
<feature type="transmembrane region" description="Helical" evidence="7">
    <location>
        <begin position="106"/>
        <end position="126"/>
    </location>
</feature>
<evidence type="ECO:0000256" key="3">
    <source>
        <dbReference type="ARBA" id="ARBA00022475"/>
    </source>
</evidence>
<evidence type="ECO:0000256" key="4">
    <source>
        <dbReference type="ARBA" id="ARBA00022692"/>
    </source>
</evidence>